<keyword evidence="3" id="KW-1003">Cell membrane</keyword>
<keyword evidence="7" id="KW-0997">Cell inner membrane</keyword>
<feature type="transmembrane region" description="Helical" evidence="7">
    <location>
        <begin position="7"/>
        <end position="26"/>
    </location>
</feature>
<accession>A3V8E2</accession>
<feature type="domain" description="Tripartite ATP-independent periplasmic transporters DctQ component" evidence="8">
    <location>
        <begin position="12"/>
        <end position="148"/>
    </location>
</feature>
<feature type="transmembrane region" description="Helical" evidence="7">
    <location>
        <begin position="80"/>
        <end position="102"/>
    </location>
</feature>
<dbReference type="RefSeq" id="WP_007204134.1">
    <property type="nucleotide sequence ID" value="NZ_CH672414.1"/>
</dbReference>
<comment type="function">
    <text evidence="7">Part of the tripartite ATP-independent periplasmic (TRAP) transport system.</text>
</comment>
<evidence type="ECO:0000313" key="9">
    <source>
        <dbReference type="EMBL" id="EAQ05594.1"/>
    </source>
</evidence>
<reference evidence="9 10" key="1">
    <citation type="submission" date="2006-01" db="EMBL/GenBank/DDBJ databases">
        <authorList>
            <person name="Hagstrom A."/>
            <person name="Ferriera S."/>
            <person name="Johnson J."/>
            <person name="Kravitz S."/>
            <person name="Halpern A."/>
            <person name="Remington K."/>
            <person name="Beeson K."/>
            <person name="Tran B."/>
            <person name="Rogers Y.-H."/>
            <person name="Friedman R."/>
            <person name="Venter J.C."/>
        </authorList>
    </citation>
    <scope>NUCLEOTIDE SEQUENCE [LARGE SCALE GENOMIC DNA]</scope>
    <source>
        <strain evidence="9 10">SKA53</strain>
    </source>
</reference>
<evidence type="ECO:0000256" key="6">
    <source>
        <dbReference type="ARBA" id="ARBA00023136"/>
    </source>
</evidence>
<feature type="transmembrane region" description="Helical" evidence="7">
    <location>
        <begin position="38"/>
        <end position="59"/>
    </location>
</feature>
<name>A3V8E2_9RHOB</name>
<dbReference type="eggNOG" id="COG3090">
    <property type="taxonomic scope" value="Bacteria"/>
</dbReference>
<keyword evidence="10" id="KW-1185">Reference proteome</keyword>
<keyword evidence="5 7" id="KW-1133">Transmembrane helix</keyword>
<evidence type="ECO:0000256" key="3">
    <source>
        <dbReference type="ARBA" id="ARBA00022475"/>
    </source>
</evidence>
<keyword evidence="2 7" id="KW-0813">Transport</keyword>
<feature type="transmembrane region" description="Helical" evidence="7">
    <location>
        <begin position="122"/>
        <end position="144"/>
    </location>
</feature>
<dbReference type="Proteomes" id="UP000004507">
    <property type="component" value="Unassembled WGS sequence"/>
</dbReference>
<evidence type="ECO:0000256" key="7">
    <source>
        <dbReference type="RuleBase" id="RU369079"/>
    </source>
</evidence>
<comment type="similarity">
    <text evidence="7">Belongs to the TRAP transporter small permease family.</text>
</comment>
<evidence type="ECO:0000256" key="2">
    <source>
        <dbReference type="ARBA" id="ARBA00022448"/>
    </source>
</evidence>
<dbReference type="Pfam" id="PF04290">
    <property type="entry name" value="DctQ"/>
    <property type="match status" value="1"/>
</dbReference>
<gene>
    <name evidence="9" type="ORF">SKA53_00869</name>
</gene>
<dbReference type="GO" id="GO:0022857">
    <property type="term" value="F:transmembrane transporter activity"/>
    <property type="evidence" value="ECO:0007669"/>
    <property type="project" value="UniProtKB-UniRule"/>
</dbReference>
<keyword evidence="4 7" id="KW-0812">Transmembrane</keyword>
<dbReference type="GO" id="GO:0005886">
    <property type="term" value="C:plasma membrane"/>
    <property type="evidence" value="ECO:0007669"/>
    <property type="project" value="UniProtKB-SubCell"/>
</dbReference>
<evidence type="ECO:0000256" key="1">
    <source>
        <dbReference type="ARBA" id="ARBA00004651"/>
    </source>
</evidence>
<evidence type="ECO:0000256" key="5">
    <source>
        <dbReference type="ARBA" id="ARBA00022989"/>
    </source>
</evidence>
<dbReference type="STRING" id="314232.SKA53_00869"/>
<keyword evidence="6 7" id="KW-0472">Membrane</keyword>
<evidence type="ECO:0000313" key="10">
    <source>
        <dbReference type="Proteomes" id="UP000004507"/>
    </source>
</evidence>
<protein>
    <recommendedName>
        <fullName evidence="7">TRAP transporter small permease protein</fullName>
    </recommendedName>
</protein>
<dbReference type="EMBL" id="AAMS01000008">
    <property type="protein sequence ID" value="EAQ05594.1"/>
    <property type="molecule type" value="Genomic_DNA"/>
</dbReference>
<organism evidence="9 10">
    <name type="scientific">Yoonia vestfoldensis SKA53</name>
    <dbReference type="NCBI Taxonomy" id="314232"/>
    <lineage>
        <taxon>Bacteria</taxon>
        <taxon>Pseudomonadati</taxon>
        <taxon>Pseudomonadota</taxon>
        <taxon>Alphaproteobacteria</taxon>
        <taxon>Rhodobacterales</taxon>
        <taxon>Paracoccaceae</taxon>
        <taxon>Yoonia</taxon>
    </lineage>
</organism>
<sequence>MALAGGLLLLVIIVLTCVSIIGRALFSSGICCGPIRGIYDYTEIAVGAAIFAFLPWCQYQAGHAAVDLFKPAFPDGVNRLLNLVIDIAMLVLASLIAHRLWLGMLDKERFGETTLIAQVPVWIGYAACLVGAVGFVLVAAFCVLRALRGLIGLEPVVE</sequence>
<dbReference type="HOGENOM" id="CLU_086356_8_1_5"/>
<dbReference type="AlphaFoldDB" id="A3V8E2"/>
<proteinExistence type="inferred from homology"/>
<comment type="subcellular location">
    <subcellularLocation>
        <location evidence="7">Cell inner membrane</location>
        <topology evidence="7">Multi-pass membrane protein</topology>
    </subcellularLocation>
    <subcellularLocation>
        <location evidence="1">Cell membrane</location>
        <topology evidence="1">Multi-pass membrane protein</topology>
    </subcellularLocation>
</comment>
<comment type="subunit">
    <text evidence="7">The complex comprises the extracytoplasmic solute receptor protein and the two transmembrane proteins.</text>
</comment>
<dbReference type="InterPro" id="IPR055348">
    <property type="entry name" value="DctQ"/>
</dbReference>
<comment type="caution">
    <text evidence="9">The sequence shown here is derived from an EMBL/GenBank/DDBJ whole genome shotgun (WGS) entry which is preliminary data.</text>
</comment>
<evidence type="ECO:0000259" key="8">
    <source>
        <dbReference type="Pfam" id="PF04290"/>
    </source>
</evidence>
<evidence type="ECO:0000256" key="4">
    <source>
        <dbReference type="ARBA" id="ARBA00022692"/>
    </source>
</evidence>